<feature type="transmembrane region" description="Helical" evidence="1">
    <location>
        <begin position="12"/>
        <end position="35"/>
    </location>
</feature>
<keyword evidence="1" id="KW-0812">Transmembrane</keyword>
<evidence type="ECO:0008006" key="3">
    <source>
        <dbReference type="Google" id="ProtNLM"/>
    </source>
</evidence>
<dbReference type="InterPro" id="IPR013373">
    <property type="entry name" value="Flagellin/pilin_N_arc"/>
</dbReference>
<evidence type="ECO:0000313" key="2">
    <source>
        <dbReference type="EMBL" id="KKL09327.1"/>
    </source>
</evidence>
<sequence>MIMKKKSGKGISPVIATVLLVAMVLVIGLIIFLWFRGITQEAVTKFGGTNIELVCNDVGFSSSYSSGILSLSNTGNVPIFGMKLKVSSQGSHKTHDLRDISGNWPSIGLRQGGTFSSGDLSSTISGASEALVIPVLIGSSERGEQSHVCDEQYGQELVL</sequence>
<protein>
    <recommendedName>
        <fullName evidence="3">Archaeal Type IV pilin N-terminal domain-containing protein</fullName>
    </recommendedName>
</protein>
<gene>
    <name evidence="2" type="ORF">LCGC14_2566980</name>
</gene>
<dbReference type="EMBL" id="LAZR01042529">
    <property type="protein sequence ID" value="KKL09327.1"/>
    <property type="molecule type" value="Genomic_DNA"/>
</dbReference>
<proteinExistence type="predicted"/>
<reference evidence="2" key="1">
    <citation type="journal article" date="2015" name="Nature">
        <title>Complex archaea that bridge the gap between prokaryotes and eukaryotes.</title>
        <authorList>
            <person name="Spang A."/>
            <person name="Saw J.H."/>
            <person name="Jorgensen S.L."/>
            <person name="Zaremba-Niedzwiedzka K."/>
            <person name="Martijn J."/>
            <person name="Lind A.E."/>
            <person name="van Eijk R."/>
            <person name="Schleper C."/>
            <person name="Guy L."/>
            <person name="Ettema T.J."/>
        </authorList>
    </citation>
    <scope>NUCLEOTIDE SEQUENCE</scope>
</reference>
<dbReference type="AlphaFoldDB" id="A0A0F9B6C1"/>
<accession>A0A0F9B6C1</accession>
<evidence type="ECO:0000256" key="1">
    <source>
        <dbReference type="SAM" id="Phobius"/>
    </source>
</evidence>
<organism evidence="2">
    <name type="scientific">marine sediment metagenome</name>
    <dbReference type="NCBI Taxonomy" id="412755"/>
    <lineage>
        <taxon>unclassified sequences</taxon>
        <taxon>metagenomes</taxon>
        <taxon>ecological metagenomes</taxon>
    </lineage>
</organism>
<name>A0A0F9B6C1_9ZZZZ</name>
<keyword evidence="1" id="KW-1133">Transmembrane helix</keyword>
<keyword evidence="1" id="KW-0472">Membrane</keyword>
<dbReference type="NCBIfam" id="TIGR02537">
    <property type="entry name" value="arch_flag_Nterm"/>
    <property type="match status" value="1"/>
</dbReference>
<comment type="caution">
    <text evidence="2">The sequence shown here is derived from an EMBL/GenBank/DDBJ whole genome shotgun (WGS) entry which is preliminary data.</text>
</comment>